<dbReference type="eggNOG" id="COG0566">
    <property type="taxonomic scope" value="Bacteria"/>
</dbReference>
<reference evidence="4 5" key="1">
    <citation type="submission" date="2007-01" db="EMBL/GenBank/DDBJ databases">
        <authorList>
            <person name="Haygood M."/>
            <person name="Podell S."/>
            <person name="Anderson C."/>
            <person name="Hopkinson B."/>
            <person name="Roe K."/>
            <person name="Barbeau K."/>
            <person name="Gaasterland T."/>
            <person name="Ferriera S."/>
            <person name="Johnson J."/>
            <person name="Kravitz S."/>
            <person name="Beeson K."/>
            <person name="Sutton G."/>
            <person name="Rogers Y.-H."/>
            <person name="Friedman R."/>
            <person name="Frazier M."/>
            <person name="Venter J.C."/>
        </authorList>
    </citation>
    <scope>NUCLEOTIDE SEQUENCE [LARGE SCALE GENOMIC DNA]</scope>
    <source>
        <strain evidence="4 5">ATCC 23134</strain>
    </source>
</reference>
<comment type="caution">
    <text evidence="4">The sequence shown here is derived from an EMBL/GenBank/DDBJ whole genome shotgun (WGS) entry which is preliminary data.</text>
</comment>
<dbReference type="SUPFAM" id="SSF75217">
    <property type="entry name" value="alpha/beta knot"/>
    <property type="match status" value="1"/>
</dbReference>
<dbReference type="SUPFAM" id="SSF55315">
    <property type="entry name" value="L30e-like"/>
    <property type="match status" value="1"/>
</dbReference>
<evidence type="ECO:0000313" key="5">
    <source>
        <dbReference type="Proteomes" id="UP000004095"/>
    </source>
</evidence>
<dbReference type="PANTHER" id="PTHR46429:SF1">
    <property type="entry name" value="23S RRNA (GUANOSINE-2'-O-)-METHYLTRANSFERASE RLMB"/>
    <property type="match status" value="1"/>
</dbReference>
<dbReference type="CDD" id="cd18103">
    <property type="entry name" value="SpoU-like_RlmB"/>
    <property type="match status" value="1"/>
</dbReference>
<keyword evidence="2 4" id="KW-0808">Transferase</keyword>
<dbReference type="EMBL" id="AAWS01000019">
    <property type="protein sequence ID" value="EAY27924.1"/>
    <property type="molecule type" value="Genomic_DNA"/>
</dbReference>
<dbReference type="InterPro" id="IPR029064">
    <property type="entry name" value="Ribosomal_eL30-like_sf"/>
</dbReference>
<dbReference type="GO" id="GO:0008173">
    <property type="term" value="F:RNA methyltransferase activity"/>
    <property type="evidence" value="ECO:0007669"/>
    <property type="project" value="InterPro"/>
</dbReference>
<keyword evidence="1 4" id="KW-0489">Methyltransferase</keyword>
<dbReference type="AlphaFoldDB" id="A1ZNN5"/>
<dbReference type="InterPro" id="IPR029026">
    <property type="entry name" value="tRNA_m1G_MTases_N"/>
</dbReference>
<proteinExistence type="predicted"/>
<dbReference type="NCBIfam" id="TIGR00186">
    <property type="entry name" value="rRNA_methyl_3"/>
    <property type="match status" value="1"/>
</dbReference>
<dbReference type="GO" id="GO:0005829">
    <property type="term" value="C:cytosol"/>
    <property type="evidence" value="ECO:0007669"/>
    <property type="project" value="TreeGrafter"/>
</dbReference>
<dbReference type="SMART" id="SM00967">
    <property type="entry name" value="SpoU_sub_bind"/>
    <property type="match status" value="1"/>
</dbReference>
<sequence>MAADFVFGVQSVTETINAGKPIDKLFIQRELGRNSPKVAYILEEAKKREVPVAKVPLDKLNRITRKNHQGIIAFISAVHYQPLSNIIPQLYEEGKTPLVLILDRLTDVRNFGAIARTAECAGIHAIVIPSRGSAQVSSDAMKTSSGALNYLPVCREANLEKTIEFLQESGLQIVACTEKTSETIYAPDYTVPTAIVMGSEEDGISQALIRKADHLAKIPLQGEIGSLNVSVATAVIVYEAVRQRSL</sequence>
<evidence type="ECO:0000259" key="3">
    <source>
        <dbReference type="SMART" id="SM00967"/>
    </source>
</evidence>
<gene>
    <name evidence="4" type="ORF">M23134_02581</name>
</gene>
<dbReference type="Gene3D" id="3.30.1330.30">
    <property type="match status" value="1"/>
</dbReference>
<dbReference type="Pfam" id="PF00588">
    <property type="entry name" value="SpoU_methylase"/>
    <property type="match status" value="1"/>
</dbReference>
<name>A1ZNN5_MICM2</name>
<dbReference type="InterPro" id="IPR004441">
    <property type="entry name" value="rRNA_MeTrfase_TrmH"/>
</dbReference>
<accession>A1ZNN5</accession>
<dbReference type="PANTHER" id="PTHR46429">
    <property type="entry name" value="23S RRNA (GUANOSINE-2'-O-)-METHYLTRANSFERASE RLMB"/>
    <property type="match status" value="1"/>
</dbReference>
<dbReference type="Proteomes" id="UP000004095">
    <property type="component" value="Unassembled WGS sequence"/>
</dbReference>
<dbReference type="GO" id="GO:0006396">
    <property type="term" value="P:RNA processing"/>
    <property type="evidence" value="ECO:0007669"/>
    <property type="project" value="InterPro"/>
</dbReference>
<dbReference type="InterPro" id="IPR001537">
    <property type="entry name" value="SpoU_MeTrfase"/>
</dbReference>
<feature type="domain" description="RNA 2-O ribose methyltransferase substrate binding" evidence="3">
    <location>
        <begin position="5"/>
        <end position="81"/>
    </location>
</feature>
<evidence type="ECO:0000256" key="2">
    <source>
        <dbReference type="ARBA" id="ARBA00022679"/>
    </source>
</evidence>
<keyword evidence="5" id="KW-1185">Reference proteome</keyword>
<dbReference type="GO" id="GO:0003723">
    <property type="term" value="F:RNA binding"/>
    <property type="evidence" value="ECO:0007669"/>
    <property type="project" value="InterPro"/>
</dbReference>
<dbReference type="Pfam" id="PF08032">
    <property type="entry name" value="SpoU_sub_bind"/>
    <property type="match status" value="1"/>
</dbReference>
<dbReference type="InterPro" id="IPR013123">
    <property type="entry name" value="SpoU_subst-bd"/>
</dbReference>
<dbReference type="InterPro" id="IPR029028">
    <property type="entry name" value="Alpha/beta_knot_MTases"/>
</dbReference>
<evidence type="ECO:0000313" key="4">
    <source>
        <dbReference type="EMBL" id="EAY27924.1"/>
    </source>
</evidence>
<organism evidence="4 5">
    <name type="scientific">Microscilla marina ATCC 23134</name>
    <dbReference type="NCBI Taxonomy" id="313606"/>
    <lineage>
        <taxon>Bacteria</taxon>
        <taxon>Pseudomonadati</taxon>
        <taxon>Bacteroidota</taxon>
        <taxon>Cytophagia</taxon>
        <taxon>Cytophagales</taxon>
        <taxon>Microscillaceae</taxon>
        <taxon>Microscilla</taxon>
    </lineage>
</organism>
<evidence type="ECO:0000256" key="1">
    <source>
        <dbReference type="ARBA" id="ARBA00022603"/>
    </source>
</evidence>
<dbReference type="RefSeq" id="WP_002698560.1">
    <property type="nucleotide sequence ID" value="NZ_AAWS01000019.1"/>
</dbReference>
<dbReference type="Gene3D" id="3.40.1280.10">
    <property type="match status" value="1"/>
</dbReference>
<protein>
    <submittedName>
        <fullName evidence="4">RNA methyltransferase, TrmH family, group 3</fullName>
    </submittedName>
</protein>
<dbReference type="GO" id="GO:0032259">
    <property type="term" value="P:methylation"/>
    <property type="evidence" value="ECO:0007669"/>
    <property type="project" value="UniProtKB-KW"/>
</dbReference>